<feature type="transmembrane region" description="Helical" evidence="1">
    <location>
        <begin position="25"/>
        <end position="45"/>
    </location>
</feature>
<accession>A0A367CKI9</accession>
<name>A0A367CKI9_9ENTE</name>
<keyword evidence="1" id="KW-0812">Transmembrane</keyword>
<evidence type="ECO:0000313" key="2">
    <source>
        <dbReference type="EMBL" id="RCA12193.1"/>
    </source>
</evidence>
<dbReference type="AlphaFoldDB" id="A0A367CKI9"/>
<keyword evidence="1" id="KW-1133">Transmembrane helix</keyword>
<dbReference type="EMBL" id="LEPB01000001">
    <property type="protein sequence ID" value="RCA12193.1"/>
    <property type="molecule type" value="Genomic_DNA"/>
</dbReference>
<organism evidence="2 3">
    <name type="scientific">Enterococcus durans</name>
    <dbReference type="NCBI Taxonomy" id="53345"/>
    <lineage>
        <taxon>Bacteria</taxon>
        <taxon>Bacillati</taxon>
        <taxon>Bacillota</taxon>
        <taxon>Bacilli</taxon>
        <taxon>Lactobacillales</taxon>
        <taxon>Enterococcaceae</taxon>
        <taxon>Enterococcus</taxon>
    </lineage>
</organism>
<gene>
    <name evidence="2" type="ORF">EA71_00397</name>
</gene>
<dbReference type="Proteomes" id="UP000252797">
    <property type="component" value="Unassembled WGS sequence"/>
</dbReference>
<comment type="caution">
    <text evidence="2">The sequence shown here is derived from an EMBL/GenBank/DDBJ whole genome shotgun (WGS) entry which is preliminary data.</text>
</comment>
<evidence type="ECO:0000256" key="1">
    <source>
        <dbReference type="SAM" id="Phobius"/>
    </source>
</evidence>
<proteinExistence type="predicted"/>
<evidence type="ECO:0000313" key="3">
    <source>
        <dbReference type="Proteomes" id="UP000252797"/>
    </source>
</evidence>
<protein>
    <submittedName>
        <fullName evidence="2">Uncharacterized protein</fullName>
    </submittedName>
</protein>
<reference evidence="2 3" key="1">
    <citation type="submission" date="2015-06" db="EMBL/GenBank/DDBJ databases">
        <title>The Genome Sequence of Enterococcus durans 4EA1.</title>
        <authorList>
            <consortium name="The Broad Institute Genomics Platform"/>
            <consortium name="The Broad Institute Genome Sequencing Center for Infectious Disease"/>
            <person name="Earl A.M."/>
            <person name="Van Tyne D."/>
            <person name="Lebreton F."/>
            <person name="Saavedra J.T."/>
            <person name="Gilmore M.S."/>
            <person name="Manson Mcguire A."/>
            <person name="Clock S."/>
            <person name="Crupain M."/>
            <person name="Rangan U."/>
            <person name="Young S."/>
            <person name="Abouelleil A."/>
            <person name="Cao P."/>
            <person name="Chapman S.B."/>
            <person name="Griggs A."/>
            <person name="Priest M."/>
            <person name="Shea T."/>
            <person name="Wortman J."/>
            <person name="Nusbaum C."/>
            <person name="Birren B."/>
        </authorList>
    </citation>
    <scope>NUCLEOTIDE SEQUENCE [LARGE SCALE GENOMIC DNA]</scope>
    <source>
        <strain evidence="2 3">4EA1</strain>
    </source>
</reference>
<sequence length="60" mass="7112">MVFIALTPYIWYNVLANHSQIHFWFTYRVQILTTFALLSIFAFLIPANPLQETTYSNENK</sequence>
<keyword evidence="1" id="KW-0472">Membrane</keyword>